<feature type="domain" description="EGF-like" evidence="5">
    <location>
        <begin position="162"/>
        <end position="192"/>
    </location>
</feature>
<feature type="transmembrane region" description="Helical" evidence="3">
    <location>
        <begin position="3468"/>
        <end position="3487"/>
    </location>
</feature>
<proteinExistence type="predicted"/>
<dbReference type="CDD" id="cd00064">
    <property type="entry name" value="FU"/>
    <property type="match status" value="6"/>
</dbReference>
<feature type="coiled-coil region" evidence="1">
    <location>
        <begin position="3126"/>
        <end position="3153"/>
    </location>
</feature>
<feature type="chain" id="PRO_5035940046" description="EGF-like domain-containing protein" evidence="4">
    <location>
        <begin position="18"/>
        <end position="3627"/>
    </location>
</feature>
<feature type="domain" description="EGF-like" evidence="5">
    <location>
        <begin position="1753"/>
        <end position="1791"/>
    </location>
</feature>
<name>A0A8S1M2K0_PARPR</name>
<keyword evidence="3" id="KW-1133">Transmembrane helix</keyword>
<protein>
    <recommendedName>
        <fullName evidence="5">EGF-like domain-containing protein</fullName>
    </recommendedName>
</protein>
<evidence type="ECO:0000256" key="3">
    <source>
        <dbReference type="SAM" id="Phobius"/>
    </source>
</evidence>
<feature type="domain" description="EGF-like" evidence="5">
    <location>
        <begin position="1973"/>
        <end position="2012"/>
    </location>
</feature>
<dbReference type="PANTHER" id="PTHR15332:SF175">
    <property type="entry name" value="PROPROTEIN CONVERTASE SUBTILISIN_KEXIN TYPE 5-LIKE"/>
    <property type="match status" value="1"/>
</dbReference>
<feature type="domain" description="EGF-like" evidence="5">
    <location>
        <begin position="774"/>
        <end position="818"/>
    </location>
</feature>
<feature type="transmembrane region" description="Helical" evidence="3">
    <location>
        <begin position="3499"/>
        <end position="3519"/>
    </location>
</feature>
<feature type="domain" description="EGF-like" evidence="5">
    <location>
        <begin position="1886"/>
        <end position="1923"/>
    </location>
</feature>
<feature type="signal peptide" evidence="4">
    <location>
        <begin position="1"/>
        <end position="17"/>
    </location>
</feature>
<reference evidence="6" key="1">
    <citation type="submission" date="2021-01" db="EMBL/GenBank/DDBJ databases">
        <authorList>
            <consortium name="Genoscope - CEA"/>
            <person name="William W."/>
        </authorList>
    </citation>
    <scope>NUCLEOTIDE SEQUENCE</scope>
</reference>
<keyword evidence="3" id="KW-0812">Transmembrane</keyword>
<feature type="domain" description="EGF-like" evidence="5">
    <location>
        <begin position="632"/>
        <end position="664"/>
    </location>
</feature>
<keyword evidence="3" id="KW-0472">Membrane</keyword>
<dbReference type="SMART" id="SM00261">
    <property type="entry name" value="FU"/>
    <property type="match status" value="39"/>
</dbReference>
<keyword evidence="7" id="KW-1185">Reference proteome</keyword>
<sequence length="3627" mass="416913">MNYILIFLLIGYASCQCQEGYIWTNTGCRLCQNFCSSCTNGLCDQCPPSYYGDSTHCYSNHQNKLGCYIGCTQCTDYQVCTSCQSPYYFLVQNLCQRCTSPCETCDDQGACLTCISGYMVVGNDCQKCQSPCSQCSGELYKCTSCKQSPPQHYYLSGQNCILCEFPCVSCISKNICTSCNQGYYLNISQYCIKCTEPCLDCNGPTNCLSCINQEYYIDLGDNQCQICSNFDSNCLTCQAYNQCSSCKPGYYVQDDFIGSQFISTCNKCSSQCLTCSNDSNECVSCNNIYQPPTCKQICNSSQFQDGLLCYSCASQCQTCSLKSIQCLSCSINRISPPLCPCKETYFDLNGDCTPCISNCKYCFNAISCIKCQDGLYLQEGICVQQCDQLYYINRDSNCIYCNINNCIECNINGICDQCQQNYLLYKNQCYSQQCNQGQYTIDNENCLNCDINCYNCLNQADNCVECYNDQYLLEIDQINNCVVECPLNYYIHNNQCLKCNSNCQQCSQENVCTSCIVGQYLLNNICYQNCPIYYYGIDQQCLQCPNNCETCYDKYCYNCQNGYLFYQNSCLEYCPEGYYGDSNQKCQSCQNICKACVNDYECISCSAPLYFENNTCIGNCPISYYRDLVDNRCKQCIDGCEICENETFCYKCLPNYASFKKRCVIECDIGYYVEDQYCRQCDFDCYTCYGPTKFDCIVCKYGLKLYKSMCIEDCPKNTILKNGQCIECHETCDTCFDRGNQNCLTCKLDYILLNNGCYAYCPSQYYKNKGQCLKCQDNCDICINNLSCIRCLNNYYYNRGNCLSVCPNGYYGYDGVCEKCHFSCATCNGALQTNCVTCTQPLVQQNNECLPGCLNRYYKNLSNICQSCKETCAICTNNDNCSECIYNYYLHPLTKDCVLICDNGYMHNYIQRKCQICATGCQSCFGQSINQCLSCFPNYFYYKNQCWYSQCPISTYDEQGICIQCDQYCMTCDTQQSCLSCLNGYFYYNQKCYQTCPDGYFGDSINKQCSQCKQNCRICQDADNCSYCYNHYTNNGQQDYFLLDNQCVAICPINYNYFLFECTQNITPIQIIQNVAEYCYDDPNTYLDINQNLCIKCEQSCQTCFGPYRTQCRDCVNLIANRMCVDQCGQQTYQSGNECIPCHLSCKYCVSNNRIDNCTHCHLGAYLQLQENQLYGRCVNICDVGYYQDYDNKINGQIICKQCSSNCLTCIYFLQCTSCVEPKVLRNGNCVNSCNSNEFVSKIDNKCYQCKAGCSTCIDSLSCTLPFIGYSQTLYLQNNQVYASCGEGYYTSGLLCLECLDGCRICSDSNSCSKCNSSFILFNSNCIPQCTGKSYFDNGQCSPCHINCSFCYNGDENSCISCETGLKYIVIYDNVDSTYKSYCQDTCPQNYTYDIQQRICLSNSCHNSCLTCVGDQYNQCVTCSNNQILSLMTSKYGICQSTCSVGMYNDNGICLNCNDFCQECTSYSSCTICKSNFYHLNQQLCVIQCPLGYYQNIDTYKCDQCDSNCYECIYPNICINYIQNCATNQFLYQNTCINCHWTCLTCDGPTEYDCTSCGYINPEYRYSYYKQCLLSCPKSDDAYKCQLCPENCEMCNSNQECISCFIGYYLLFNTCVTSCEQRYYANQQYQICEPCFTGCLECVGPSHQQCVLCEPNYLLSDNQCLPYCPYKYYYNFLSTKCEYCDDFIYKNSCVIECPLQYNPINNVCVQCTNDCTSCQNGLYMYQNTCISNCIIGTYNVNGVCNLCDIQCYSCQSQSDNCQQCSSVTRYNAPFCECQIGYQQDSPNKDCIKCANQCHSCINTFNNCIQCKSDRISNPPACTCPYGKYDNGVNCVPCRHECDDCLSNTLCLYCKGDRVGNNCLCRLGYYDDNSSLYCQKCDHSCTTCTKYGCLECLGNRILNNNNQCLCQQGFYEDGESINCLKCHFKCQTCDINQYNCLICKGDRKQTPYCQCLDGYYDDEVNIDCQSCPKECYTCNKASCLNCKANRFGSICDCPPGGIDRQDVGYMHCETCELGLPIIQMQPDLTTLIIKFGKQVTFNFDLGCSQIIDVSLLGVNPKCSLNQLSQIVIQLGINNSIEIGNLIQLFTNIKGIDCDLPYTSIFSTNILPPYIINDSDVMIFGPTQVSTCEVTEFKVSQYFFDGHNGFKMVSWNLESFSPYNQLTEQQIFGILYEVNLYKSTVVTIPPNILQQNTIYKFKYQFINYLGQNQIKYYQVQCLPLNLPIISIQYENQQPQVYYINNRIIIKATIQQQSSCDSPILNNVNAFYKIQAYYQNNLIILDKQFNFKHSSQKYVEIFIEPYTFTQSGYYQVFLMATFDQLNIKSKSMTFKMLMPGIYAKIYGGNQIHSFGQSFNITAIVKDLNVKELQTKDIEYSWTCINVALQRPCETVDKQPFTIKNQQIVKIPSRTLAPFNSYQFVMKAQKKNLIQVTSSIMTIVDVEISTFSMDTPNIALNIPILFNQELLFEVSSLQLTNLHGCIIYDFQQLSAFSIPYNTFAITLQNLLKQRYDQIKLQIFSTDSIYFNPLLTSVEITTIQPPLNCKLNVSPKKGLSFDTIFKLEIQSCVDQQNPIYYKFLFYYNQTQYLQDILMNSQMNADLIIDYQEFNIYSTILPKSTNSHSIIIAIIKNQLGAQTNLTSTVIIGDDLAEINDKVIQFESEINSNQAKVLQQNKRILNDDILNTFTTLYNQSKYLNEIQRLSLLNILTIGVEQYTTQSNHLDDIRSILYFDLQSKLDLPLISETTKMQIKKSINRIIINNTVYLQDFSQIQVYLTNLNQSLSKSINDVLFIINSISQNQVGYRDYQQKELEKINMIHQLSTLDYLLKSQSNFYYDYFHGNISLLNETMYKSISSNFESILNLLQMLKYGLLLVQQVNDDPITFSGSSFTLIFNRLTTEKMNEYLSEIEFVKLVDKPIDNNTHFSQSLLLNFSYIHYLENPFVLDSSYPNNTHFTTIQSIEPTLQNGSLLIPTQPITTKYNVTILRQKRLLQSYQDIYLMDEQPNYVDFVCTNKYFTQWESNFCKTSIEIDTQSSLIIACDCQYFGPTTISSTLADIFEIDKFSKSFSLEAIEALNKFPFHRSVIFYCLVIFTILLILFLPYGIKRDQIDKERAMPQHMIESEYIRKLFEDRQKELQKEMEKIKEERNKEWKEFYEKQNLIEIVTDDKEQKQQSLDKDEQIQEVFISPDIDPDEMIDQQQQDQSDNSNNFNLDMSHDSDEEFQFEEYPPINISKKKNKMQAPSPYAKFFQLKNPYSLNNTIVNRLYLHSSSYEESLQNQQQHQNQKNLIHERHSSRIQSDQFSVRNSENIQQIILKKISSNQSKNYNNSLNSQAKLNDYPPLSPNSSSPIGAIYDSKQIIQPNQLGQSGSQYESHVNSNSTKVAKTQIPFRKSQEHILFLDHEFYEEDNLSIEEKEKIIQIWYLEKKRNKLLEEGFKLRFTLKNLFLFISLFQSVLSIIAIFDKKLPRPIRCCLIYMTLLTTCYINIFFQVELNPAATIAYSILSSILSMIELIILTVLMPHQYILIRIIGWLSFLVLTGLFSYLIIASMAFEAQDSGGDVSRSNQWGINFIISFITMNFFTDPLQLMVCFKIIQWSFNNASPHLQQIFILLCMNKHFNIYFDFIDY</sequence>
<feature type="domain" description="EGF-like" evidence="5">
    <location>
        <begin position="1792"/>
        <end position="1835"/>
    </location>
</feature>
<evidence type="ECO:0000256" key="1">
    <source>
        <dbReference type="SAM" id="Coils"/>
    </source>
</evidence>
<keyword evidence="1" id="KW-0175">Coiled coil</keyword>
<feature type="domain" description="EGF-like" evidence="5">
    <location>
        <begin position="1202"/>
        <end position="1231"/>
    </location>
</feature>
<feature type="transmembrane region" description="Helical" evidence="3">
    <location>
        <begin position="3445"/>
        <end position="3462"/>
    </location>
</feature>
<feature type="domain" description="EGF-like" evidence="5">
    <location>
        <begin position="588"/>
        <end position="617"/>
    </location>
</feature>
<keyword evidence="4" id="KW-0732">Signal</keyword>
<feature type="domain" description="EGF-like" evidence="5">
    <location>
        <begin position="354"/>
        <end position="383"/>
    </location>
</feature>
<feature type="domain" description="EGF-like" evidence="5">
    <location>
        <begin position="97"/>
        <end position="126"/>
    </location>
</feature>
<feature type="domain" description="EGF-like" evidence="5">
    <location>
        <begin position="400"/>
        <end position="430"/>
    </location>
</feature>
<feature type="compositionally biased region" description="Low complexity" evidence="2">
    <location>
        <begin position="3197"/>
        <end position="3209"/>
    </location>
</feature>
<feature type="domain" description="EGF-like" evidence="5">
    <location>
        <begin position="226"/>
        <end position="266"/>
    </location>
</feature>
<feature type="transmembrane region" description="Helical" evidence="3">
    <location>
        <begin position="3084"/>
        <end position="3104"/>
    </location>
</feature>
<feature type="domain" description="EGF-like" evidence="5">
    <location>
        <begin position="267"/>
        <end position="295"/>
    </location>
</feature>
<feature type="domain" description="EGF-like" evidence="5">
    <location>
        <begin position="127"/>
        <end position="161"/>
    </location>
</feature>
<dbReference type="EMBL" id="CAJJDM010000052">
    <property type="protein sequence ID" value="CAD8074117.1"/>
    <property type="molecule type" value="Genomic_DNA"/>
</dbReference>
<comment type="caution">
    <text evidence="6">The sequence shown here is derived from an EMBL/GenBank/DDBJ whole genome shotgun (WGS) entry which is preliminary data.</text>
</comment>
<feature type="domain" description="EGF-like" evidence="5">
    <location>
        <begin position="1298"/>
        <end position="1327"/>
    </location>
</feature>
<evidence type="ECO:0000256" key="2">
    <source>
        <dbReference type="SAM" id="MobiDB-lite"/>
    </source>
</evidence>
<feature type="domain" description="EGF-like" evidence="5">
    <location>
        <begin position="680"/>
        <end position="711"/>
    </location>
</feature>
<evidence type="ECO:0000313" key="7">
    <source>
        <dbReference type="Proteomes" id="UP000688137"/>
    </source>
</evidence>
<dbReference type="SMART" id="SM01411">
    <property type="entry name" value="Ephrin_rec_like"/>
    <property type="match status" value="5"/>
</dbReference>
<organism evidence="6 7">
    <name type="scientific">Paramecium primaurelia</name>
    <dbReference type="NCBI Taxonomy" id="5886"/>
    <lineage>
        <taxon>Eukaryota</taxon>
        <taxon>Sar</taxon>
        <taxon>Alveolata</taxon>
        <taxon>Ciliophora</taxon>
        <taxon>Intramacronucleata</taxon>
        <taxon>Oligohymenophorea</taxon>
        <taxon>Peniculida</taxon>
        <taxon>Parameciidae</taxon>
        <taxon>Paramecium</taxon>
    </lineage>
</organism>
<feature type="domain" description="EGF-like" evidence="5">
    <location>
        <begin position="550"/>
        <end position="587"/>
    </location>
</feature>
<feature type="transmembrane region" description="Helical" evidence="3">
    <location>
        <begin position="3525"/>
        <end position="3547"/>
    </location>
</feature>
<evidence type="ECO:0000313" key="6">
    <source>
        <dbReference type="EMBL" id="CAD8074117.1"/>
    </source>
</evidence>
<dbReference type="OMA" id="GESINCL"/>
<evidence type="ECO:0000259" key="5">
    <source>
        <dbReference type="SMART" id="SM00181"/>
    </source>
</evidence>
<dbReference type="InterPro" id="IPR000742">
    <property type="entry name" value="EGF"/>
</dbReference>
<feature type="domain" description="EGF-like" evidence="5">
    <location>
        <begin position="727"/>
        <end position="758"/>
    </location>
</feature>
<feature type="domain" description="EGF-like" evidence="5">
    <location>
        <begin position="1840"/>
        <end position="1878"/>
    </location>
</feature>
<dbReference type="Proteomes" id="UP000688137">
    <property type="component" value="Unassembled WGS sequence"/>
</dbReference>
<feature type="domain" description="EGF-like" evidence="5">
    <location>
        <begin position="16"/>
        <end position="58"/>
    </location>
</feature>
<dbReference type="PANTHER" id="PTHR15332">
    <property type="entry name" value="PROPROTEIN CONVERTASE SUBTILISIN_KEXIN TYPE 5-LIKE"/>
    <property type="match status" value="1"/>
</dbReference>
<evidence type="ECO:0000256" key="4">
    <source>
        <dbReference type="SAM" id="SignalP"/>
    </source>
</evidence>
<accession>A0A8S1M2K0</accession>
<dbReference type="InterPro" id="IPR006212">
    <property type="entry name" value="Furin_repeat"/>
</dbReference>
<feature type="region of interest" description="Disordered" evidence="2">
    <location>
        <begin position="3196"/>
        <end position="3215"/>
    </location>
</feature>
<feature type="domain" description="EGF-like" evidence="5">
    <location>
        <begin position="1931"/>
        <end position="1968"/>
    </location>
</feature>
<gene>
    <name evidence="6" type="ORF">PPRIM_AZ9-3.1.T0520087</name>
</gene>
<dbReference type="SMART" id="SM00181">
    <property type="entry name" value="EGF"/>
    <property type="match status" value="23"/>
</dbReference>
<feature type="domain" description="EGF-like" evidence="5">
    <location>
        <begin position="1634"/>
        <end position="1665"/>
    </location>
</feature>